<keyword evidence="4 6" id="KW-1133">Transmembrane helix</keyword>
<name>A0A6L9MNY5_9HYPH</name>
<organism evidence="7 8">
    <name type="scientific">Aurantimonas aggregata</name>
    <dbReference type="NCBI Taxonomy" id="2047720"/>
    <lineage>
        <taxon>Bacteria</taxon>
        <taxon>Pseudomonadati</taxon>
        <taxon>Pseudomonadota</taxon>
        <taxon>Alphaproteobacteria</taxon>
        <taxon>Hyphomicrobiales</taxon>
        <taxon>Aurantimonadaceae</taxon>
        <taxon>Aurantimonas</taxon>
    </lineage>
</organism>
<dbReference type="GO" id="GO:0016020">
    <property type="term" value="C:membrane"/>
    <property type="evidence" value="ECO:0007669"/>
    <property type="project" value="UniProtKB-SubCell"/>
</dbReference>
<feature type="transmembrane region" description="Helical" evidence="6">
    <location>
        <begin position="42"/>
        <end position="64"/>
    </location>
</feature>
<feature type="transmembrane region" description="Helical" evidence="6">
    <location>
        <begin position="140"/>
        <end position="172"/>
    </location>
</feature>
<accession>A0A6L9MNY5</accession>
<gene>
    <name evidence="7" type="ORF">GTW51_21680</name>
</gene>
<evidence type="ECO:0000313" key="7">
    <source>
        <dbReference type="EMBL" id="NDV89276.1"/>
    </source>
</evidence>
<evidence type="ECO:0000256" key="1">
    <source>
        <dbReference type="ARBA" id="ARBA00004141"/>
    </source>
</evidence>
<dbReference type="Proteomes" id="UP000476332">
    <property type="component" value="Unassembled WGS sequence"/>
</dbReference>
<evidence type="ECO:0000256" key="2">
    <source>
        <dbReference type="ARBA" id="ARBA00009773"/>
    </source>
</evidence>
<evidence type="ECO:0000256" key="5">
    <source>
        <dbReference type="ARBA" id="ARBA00023136"/>
    </source>
</evidence>
<comment type="subcellular location">
    <subcellularLocation>
        <location evidence="1">Membrane</location>
        <topology evidence="1">Multi-pass membrane protein</topology>
    </subcellularLocation>
</comment>
<evidence type="ECO:0000256" key="6">
    <source>
        <dbReference type="SAM" id="Phobius"/>
    </source>
</evidence>
<dbReference type="AlphaFoldDB" id="A0A6L9MNY5"/>
<dbReference type="EMBL" id="JAAAMJ010000034">
    <property type="protein sequence ID" value="NDV89276.1"/>
    <property type="molecule type" value="Genomic_DNA"/>
</dbReference>
<dbReference type="GO" id="GO:0055085">
    <property type="term" value="P:transmembrane transport"/>
    <property type="evidence" value="ECO:0007669"/>
    <property type="project" value="TreeGrafter"/>
</dbReference>
<dbReference type="Pfam" id="PF01594">
    <property type="entry name" value="AI-2E_transport"/>
    <property type="match status" value="1"/>
</dbReference>
<comment type="caution">
    <text evidence="7">The sequence shown here is derived from an EMBL/GenBank/DDBJ whole genome shotgun (WGS) entry which is preliminary data.</text>
</comment>
<evidence type="ECO:0000256" key="3">
    <source>
        <dbReference type="ARBA" id="ARBA00022692"/>
    </source>
</evidence>
<feature type="transmembrane region" description="Helical" evidence="6">
    <location>
        <begin position="70"/>
        <end position="98"/>
    </location>
</feature>
<proteinExistence type="inferred from homology"/>
<dbReference type="PANTHER" id="PTHR21716:SF64">
    <property type="entry name" value="AI-2 TRANSPORT PROTEIN TQSA"/>
    <property type="match status" value="1"/>
</dbReference>
<feature type="transmembrane region" description="Helical" evidence="6">
    <location>
        <begin position="110"/>
        <end position="128"/>
    </location>
</feature>
<keyword evidence="8" id="KW-1185">Reference proteome</keyword>
<comment type="similarity">
    <text evidence="2">Belongs to the autoinducer-2 exporter (AI-2E) (TC 2.A.86) family.</text>
</comment>
<dbReference type="RefSeq" id="WP_163046129.1">
    <property type="nucleotide sequence ID" value="NZ_JAAAMJ010000034.1"/>
</dbReference>
<dbReference type="InterPro" id="IPR002549">
    <property type="entry name" value="AI-2E-like"/>
</dbReference>
<reference evidence="7 8" key="1">
    <citation type="submission" date="2020-01" db="EMBL/GenBank/DDBJ databases">
        <title>Genomes of bacteria type strains.</title>
        <authorList>
            <person name="Chen J."/>
            <person name="Zhu S."/>
            <person name="Chen J."/>
        </authorList>
    </citation>
    <scope>NUCLEOTIDE SEQUENCE [LARGE SCALE GENOMIC DNA]</scope>
    <source>
        <strain evidence="7 8">KCTC 52919</strain>
    </source>
</reference>
<dbReference type="PANTHER" id="PTHR21716">
    <property type="entry name" value="TRANSMEMBRANE PROTEIN"/>
    <property type="match status" value="1"/>
</dbReference>
<keyword evidence="3 6" id="KW-0812">Transmembrane</keyword>
<keyword evidence="5 6" id="KW-0472">Membrane</keyword>
<protein>
    <submittedName>
        <fullName evidence="7">AI-2E family transporter</fullName>
    </submittedName>
</protein>
<evidence type="ECO:0000256" key="4">
    <source>
        <dbReference type="ARBA" id="ARBA00022989"/>
    </source>
</evidence>
<evidence type="ECO:0000313" key="8">
    <source>
        <dbReference type="Proteomes" id="UP000476332"/>
    </source>
</evidence>
<sequence length="200" mass="21110">MLISLTVPYAPAIQTKVLAYFDRDGRAEITDAVGAIAGRFRVYLVITTGTSLLTGIASAAWSYSVGLELALIWGILNFLLNFVPVVGNLVGIVPPVLYAVIQFDGATMPLVVLAGFAIIQVTISNFVYPALQGGGVSMPAIVIVIGLLFWSWLWGFAGALLAVPLTAAFVIASQHFASTRWIADLATQDQSKAPAPNSDG</sequence>